<keyword evidence="3" id="KW-1185">Reference proteome</keyword>
<protein>
    <submittedName>
        <fullName evidence="2">Uncharacterized protein</fullName>
    </submittedName>
</protein>
<feature type="transmembrane region" description="Helical" evidence="1">
    <location>
        <begin position="23"/>
        <end position="41"/>
    </location>
</feature>
<evidence type="ECO:0000313" key="2">
    <source>
        <dbReference type="EMBL" id="SNS11111.1"/>
    </source>
</evidence>
<organism evidence="2 3">
    <name type="scientific">Geodermatophilus saharensis</name>
    <dbReference type="NCBI Taxonomy" id="1137994"/>
    <lineage>
        <taxon>Bacteria</taxon>
        <taxon>Bacillati</taxon>
        <taxon>Actinomycetota</taxon>
        <taxon>Actinomycetes</taxon>
        <taxon>Geodermatophilales</taxon>
        <taxon>Geodermatophilaceae</taxon>
        <taxon>Geodermatophilus</taxon>
    </lineage>
</organism>
<dbReference type="Proteomes" id="UP000198386">
    <property type="component" value="Unassembled WGS sequence"/>
</dbReference>
<keyword evidence="1" id="KW-0812">Transmembrane</keyword>
<evidence type="ECO:0000256" key="1">
    <source>
        <dbReference type="SAM" id="Phobius"/>
    </source>
</evidence>
<feature type="transmembrane region" description="Helical" evidence="1">
    <location>
        <begin position="105"/>
        <end position="125"/>
    </location>
</feature>
<dbReference type="RefSeq" id="WP_176449823.1">
    <property type="nucleotide sequence ID" value="NZ_FZOH01000002.1"/>
</dbReference>
<feature type="transmembrane region" description="Helical" evidence="1">
    <location>
        <begin position="76"/>
        <end position="93"/>
    </location>
</feature>
<proteinExistence type="predicted"/>
<feature type="transmembrane region" description="Helical" evidence="1">
    <location>
        <begin position="53"/>
        <end position="70"/>
    </location>
</feature>
<dbReference type="EMBL" id="FZOH01000002">
    <property type="protein sequence ID" value="SNS11111.1"/>
    <property type="molecule type" value="Genomic_DNA"/>
</dbReference>
<gene>
    <name evidence="2" type="ORF">SAMN04488107_1419</name>
</gene>
<evidence type="ECO:0000313" key="3">
    <source>
        <dbReference type="Proteomes" id="UP000198386"/>
    </source>
</evidence>
<accession>A0A239BUL8</accession>
<feature type="transmembrane region" description="Helical" evidence="1">
    <location>
        <begin position="218"/>
        <end position="240"/>
    </location>
</feature>
<name>A0A239BUL8_9ACTN</name>
<reference evidence="3" key="1">
    <citation type="submission" date="2017-06" db="EMBL/GenBank/DDBJ databases">
        <authorList>
            <person name="Varghese N."/>
            <person name="Submissions S."/>
        </authorList>
    </citation>
    <scope>NUCLEOTIDE SEQUENCE [LARGE SCALE GENOMIC DNA]</scope>
    <source>
        <strain evidence="3">DSM 45423</strain>
    </source>
</reference>
<sequence length="284" mass="27810">MTRAPLHGGDGSRQVGAASARRLAPVTAVLAVAVAAVAVLGPLPDRRLEGADVVALVAVAPLTLLAAAMVRRCSPAGPLLALGTSLGAGYLAAERVPGRAGVPGADGVHLPVSVAVLVLCAAVAVGSWRAVPQATAVFDRPSRRLIGVLLLAAGTSVAGRDPALLLPAAATGVGLLRGARWAGPAAFAVSGCLALVAAEASATTWTAPLPGAAGPAAGALTATVLGAVGASPAVLCWTAVVRTRRQAWAAPVPRREAAVAIPVPRGAGTGATRVPAPRRAGDRP</sequence>
<keyword evidence="1" id="KW-0472">Membrane</keyword>
<dbReference type="AlphaFoldDB" id="A0A239BUL8"/>
<keyword evidence="1" id="KW-1133">Transmembrane helix</keyword>
<feature type="transmembrane region" description="Helical" evidence="1">
    <location>
        <begin position="178"/>
        <end position="198"/>
    </location>
</feature>